<name>A0A917WP00_9ACTN</name>
<protein>
    <submittedName>
        <fullName evidence="1">Uncharacterized protein</fullName>
    </submittedName>
</protein>
<proteinExistence type="predicted"/>
<dbReference type="Proteomes" id="UP000655208">
    <property type="component" value="Unassembled WGS sequence"/>
</dbReference>
<dbReference type="EMBL" id="BMNA01000018">
    <property type="protein sequence ID" value="GGM17815.1"/>
    <property type="molecule type" value="Genomic_DNA"/>
</dbReference>
<evidence type="ECO:0000313" key="2">
    <source>
        <dbReference type="Proteomes" id="UP000655208"/>
    </source>
</evidence>
<reference evidence="1" key="2">
    <citation type="submission" date="2020-09" db="EMBL/GenBank/DDBJ databases">
        <authorList>
            <person name="Sun Q."/>
            <person name="Zhou Y."/>
        </authorList>
    </citation>
    <scope>NUCLEOTIDE SEQUENCE</scope>
    <source>
        <strain evidence="1">CGMCC 4.7308</strain>
    </source>
</reference>
<sequence length="89" mass="9506">MSSLPATVLPCCVGGLLAPSGDGDDRGVWLAAKPAEHSRICWAAAIGRARNEYPQASLEQLPAAAVRVLADGQCLCRRQRGHTRGRRQI</sequence>
<reference evidence="1" key="1">
    <citation type="journal article" date="2014" name="Int. J. Syst. Evol. Microbiol.">
        <title>Complete genome sequence of Corynebacterium casei LMG S-19264T (=DSM 44701T), isolated from a smear-ripened cheese.</title>
        <authorList>
            <consortium name="US DOE Joint Genome Institute (JGI-PGF)"/>
            <person name="Walter F."/>
            <person name="Albersmeier A."/>
            <person name="Kalinowski J."/>
            <person name="Ruckert C."/>
        </authorList>
    </citation>
    <scope>NUCLEOTIDE SEQUENCE</scope>
    <source>
        <strain evidence="1">CGMCC 4.7308</strain>
    </source>
</reference>
<organism evidence="1 2">
    <name type="scientific">Nakamurella endophytica</name>
    <dbReference type="NCBI Taxonomy" id="1748367"/>
    <lineage>
        <taxon>Bacteria</taxon>
        <taxon>Bacillati</taxon>
        <taxon>Actinomycetota</taxon>
        <taxon>Actinomycetes</taxon>
        <taxon>Nakamurellales</taxon>
        <taxon>Nakamurellaceae</taxon>
        <taxon>Nakamurella</taxon>
    </lineage>
</organism>
<accession>A0A917WP00</accession>
<dbReference type="AlphaFoldDB" id="A0A917WP00"/>
<evidence type="ECO:0000313" key="1">
    <source>
        <dbReference type="EMBL" id="GGM17815.1"/>
    </source>
</evidence>
<keyword evidence="2" id="KW-1185">Reference proteome</keyword>
<gene>
    <name evidence="1" type="ORF">GCM10011594_42420</name>
</gene>
<comment type="caution">
    <text evidence="1">The sequence shown here is derived from an EMBL/GenBank/DDBJ whole genome shotgun (WGS) entry which is preliminary data.</text>
</comment>